<evidence type="ECO:0000313" key="3">
    <source>
        <dbReference type="Proteomes" id="UP000055048"/>
    </source>
</evidence>
<dbReference type="AlphaFoldDB" id="A0A0V0TN01"/>
<evidence type="ECO:0000313" key="2">
    <source>
        <dbReference type="EMBL" id="KRX40431.1"/>
    </source>
</evidence>
<feature type="region of interest" description="Disordered" evidence="1">
    <location>
        <begin position="1"/>
        <end position="64"/>
    </location>
</feature>
<dbReference type="EMBL" id="JYDJ01000200">
    <property type="protein sequence ID" value="KRX40431.1"/>
    <property type="molecule type" value="Genomic_DNA"/>
</dbReference>
<keyword evidence="3" id="KW-1185">Reference proteome</keyword>
<name>A0A0V0TN01_9BILA</name>
<sequence length="227" mass="25053">MACGSERINLSETCTRSGQSGQPFHPRPGVQRTPSRSVPAGAGDSQKGTPVGRKNNRNRGKPAEYSRRCWLKTVEALARRLDKMEVTQERPSRLQPTRKSMECFECGVLCHFRRDCHQLRARTRSALASSSGTRNRRLLAMSELQAGQSPSVAGKVNGLEISLLLDSGTVVSVVPLSTWCKSTGDEPFGAAKGSILLDDWRKVRLCGQGVWSLQIGNWRRRIHVAVL</sequence>
<protein>
    <recommendedName>
        <fullName evidence="4">CCHC-type domain-containing protein</fullName>
    </recommendedName>
</protein>
<dbReference type="Proteomes" id="UP000055048">
    <property type="component" value="Unassembled WGS sequence"/>
</dbReference>
<reference evidence="2 3" key="1">
    <citation type="submission" date="2015-01" db="EMBL/GenBank/DDBJ databases">
        <title>Evolution of Trichinella species and genotypes.</title>
        <authorList>
            <person name="Korhonen P.K."/>
            <person name="Edoardo P."/>
            <person name="Giuseppe L.R."/>
            <person name="Gasser R.B."/>
        </authorList>
    </citation>
    <scope>NUCLEOTIDE SEQUENCE [LARGE SCALE GENOMIC DNA]</scope>
    <source>
        <strain evidence="2">ISS417</strain>
    </source>
</reference>
<organism evidence="2 3">
    <name type="scientific">Trichinella murrelli</name>
    <dbReference type="NCBI Taxonomy" id="144512"/>
    <lineage>
        <taxon>Eukaryota</taxon>
        <taxon>Metazoa</taxon>
        <taxon>Ecdysozoa</taxon>
        <taxon>Nematoda</taxon>
        <taxon>Enoplea</taxon>
        <taxon>Dorylaimia</taxon>
        <taxon>Trichinellida</taxon>
        <taxon>Trichinellidae</taxon>
        <taxon>Trichinella</taxon>
    </lineage>
</organism>
<comment type="caution">
    <text evidence="2">The sequence shown here is derived from an EMBL/GenBank/DDBJ whole genome shotgun (WGS) entry which is preliminary data.</text>
</comment>
<gene>
    <name evidence="2" type="ORF">T05_15299</name>
</gene>
<proteinExistence type="predicted"/>
<feature type="compositionally biased region" description="Polar residues" evidence="1">
    <location>
        <begin position="8"/>
        <end position="22"/>
    </location>
</feature>
<dbReference type="STRING" id="144512.A0A0V0TN01"/>
<evidence type="ECO:0008006" key="4">
    <source>
        <dbReference type="Google" id="ProtNLM"/>
    </source>
</evidence>
<evidence type="ECO:0000256" key="1">
    <source>
        <dbReference type="SAM" id="MobiDB-lite"/>
    </source>
</evidence>
<accession>A0A0V0TN01</accession>